<dbReference type="EMBL" id="CP022129">
    <property type="protein sequence ID" value="ASF48477.1"/>
    <property type="molecule type" value="Genomic_DNA"/>
</dbReference>
<feature type="signal peptide" evidence="1">
    <location>
        <begin position="1"/>
        <end position="23"/>
    </location>
</feature>
<dbReference type="Gene3D" id="1.25.40.10">
    <property type="entry name" value="Tetratricopeptide repeat domain"/>
    <property type="match status" value="1"/>
</dbReference>
<dbReference type="InterPro" id="IPR037126">
    <property type="entry name" value="PdaC/RsiV-like_sf"/>
</dbReference>
<keyword evidence="4" id="KW-1185">Reference proteome</keyword>
<accession>A0A1Z4C4K6</accession>
<evidence type="ECO:0000256" key="1">
    <source>
        <dbReference type="SAM" id="SignalP"/>
    </source>
</evidence>
<name>A0A1Z4C4K6_9GAMM</name>
<feature type="chain" id="PRO_5012712464" description="DUF3298 domain-containing protein" evidence="1">
    <location>
        <begin position="24"/>
        <end position="449"/>
    </location>
</feature>
<dbReference type="AlphaFoldDB" id="A0A1Z4C4K6"/>
<dbReference type="Pfam" id="PF11738">
    <property type="entry name" value="DUF3298"/>
    <property type="match status" value="1"/>
</dbReference>
<dbReference type="Proteomes" id="UP000197019">
    <property type="component" value="Chromosome"/>
</dbReference>
<evidence type="ECO:0000313" key="4">
    <source>
        <dbReference type="Proteomes" id="UP000197019"/>
    </source>
</evidence>
<keyword evidence="1" id="KW-0732">Signal</keyword>
<dbReference type="InterPro" id="IPR011990">
    <property type="entry name" value="TPR-like_helical_dom_sf"/>
</dbReference>
<dbReference type="InterPro" id="IPR021729">
    <property type="entry name" value="DUF3298"/>
</dbReference>
<protein>
    <recommendedName>
        <fullName evidence="2">DUF3298 domain-containing protein</fullName>
    </recommendedName>
</protein>
<organism evidence="3 4">
    <name type="scientific">Methylovulum psychrotolerans</name>
    <dbReference type="NCBI Taxonomy" id="1704499"/>
    <lineage>
        <taxon>Bacteria</taxon>
        <taxon>Pseudomonadati</taxon>
        <taxon>Pseudomonadota</taxon>
        <taxon>Gammaproteobacteria</taxon>
        <taxon>Methylococcales</taxon>
        <taxon>Methylococcaceae</taxon>
        <taxon>Methylovulum</taxon>
    </lineage>
</organism>
<dbReference type="Gene3D" id="3.90.640.20">
    <property type="entry name" value="Heat-shock cognate protein, ATPase"/>
    <property type="match status" value="1"/>
</dbReference>
<dbReference type="KEGG" id="mpsy:CEK71_21790"/>
<reference evidence="3 4" key="1">
    <citation type="submission" date="2017-06" db="EMBL/GenBank/DDBJ databases">
        <title>Genome Sequencing of the methanotroph Methylovulum psychrotolerants str. HV10-M2 isolated from a high-altitude environment.</title>
        <authorList>
            <person name="Mateos-Rivera A."/>
        </authorList>
    </citation>
    <scope>NUCLEOTIDE SEQUENCE [LARGE SCALE GENOMIC DNA]</scope>
    <source>
        <strain evidence="3 4">HV10_M2</strain>
    </source>
</reference>
<feature type="domain" description="DUF3298" evidence="2">
    <location>
        <begin position="363"/>
        <end position="434"/>
    </location>
</feature>
<dbReference type="OrthoDB" id="9814042at2"/>
<dbReference type="Gene3D" id="3.30.565.40">
    <property type="entry name" value="Fervidobacterium nodosum Rt17-B1 like"/>
    <property type="match status" value="1"/>
</dbReference>
<gene>
    <name evidence="3" type="ORF">CEK71_21790</name>
</gene>
<evidence type="ECO:0000313" key="3">
    <source>
        <dbReference type="EMBL" id="ASF48477.1"/>
    </source>
</evidence>
<sequence length="449" mass="47878">MTRPSRALTIALTLLALAPQAQAAPSTSQDYISNMLTGVLANDEAAVLESQALLEMVAKMQPAAAASPAAQKLNGAALGLIKAGKLPEAQVILAKAYQLAPKNIEIANNYGFVLMKIRDLPAAYRVLSAVIALQPSRANAWRNFGDVLALQGRVDLATAAYLNVYRYSKDRQKTHQLLQNPQLAEDSPDVRAALAKATAQASSQFSLGPTEAAPALSTAVLKVKVEEAILQKGLFKEKDCELTPGEDPNSGECVCQADISYPVISGLPNAAAQTQLNQDLKTAAEQHQCNGTPLSGKASYESPSFRERGYSVTLHTPTVLALQISSYEYDYHAAHPYSDGGGDCIIDIAASQCLTVDGIFGQHRAAVNRLLYEKLKAMEDTSQELVEEQKNTFISDGKCNGCTVILNKQGLIVLFGQYSVAPYAAGMFEVPIPASYIAAPSILAALGKH</sequence>
<dbReference type="SUPFAM" id="SSF48452">
    <property type="entry name" value="TPR-like"/>
    <property type="match status" value="1"/>
</dbReference>
<dbReference type="RefSeq" id="WP_088621339.1">
    <property type="nucleotide sequence ID" value="NZ_CP022129.1"/>
</dbReference>
<proteinExistence type="predicted"/>
<dbReference type="Pfam" id="PF14559">
    <property type="entry name" value="TPR_19"/>
    <property type="match status" value="1"/>
</dbReference>
<evidence type="ECO:0000259" key="2">
    <source>
        <dbReference type="Pfam" id="PF11738"/>
    </source>
</evidence>